<organism evidence="2 3">
    <name type="scientific">Paenibacillus yanchengensis</name>
    <dbReference type="NCBI Taxonomy" id="2035833"/>
    <lineage>
        <taxon>Bacteria</taxon>
        <taxon>Bacillati</taxon>
        <taxon>Bacillota</taxon>
        <taxon>Bacilli</taxon>
        <taxon>Bacillales</taxon>
        <taxon>Paenibacillaceae</taxon>
        <taxon>Paenibacillus</taxon>
    </lineage>
</organism>
<sequence length="362" mass="42255">MVLFLFFLIAVGILFLQSQIFYRYSLRRLEYERKFQKRACYKGEQIELIEEISNRKWLPVPWIRVESQLSSYLQFGQQDNFSVSKGQIYQNHRSFFTLKPYVKIRRTHRIVPVRRGIYRLHTVTITSGDLLGMRLRHQQLALSDELIVYPKLADVSLDELPFHSWQGEHSVRRWIIEDPFVIAGARPYAAGDSYRNINWNATARVGELQVHKYDYTANRQLLVYLNIEDGEEMWRAVNDEELIEQGIEWAAGAIATTIDCGMLAGFGTNMMLENKIPMPVIAPGSGYEHMEHILETMARLVLERTEPFTMFLEHEAHQGFANQDILIISTYWTEQLEHLAMRLRGNGNSVTHWPLIKEAEMS</sequence>
<keyword evidence="3" id="KW-1185">Reference proteome</keyword>
<dbReference type="Pfam" id="PF01882">
    <property type="entry name" value="DUF58"/>
    <property type="match status" value="1"/>
</dbReference>
<dbReference type="Proteomes" id="UP001597362">
    <property type="component" value="Unassembled WGS sequence"/>
</dbReference>
<evidence type="ECO:0000259" key="1">
    <source>
        <dbReference type="Pfam" id="PF01882"/>
    </source>
</evidence>
<gene>
    <name evidence="2" type="ORF">ACFSJH_18925</name>
</gene>
<evidence type="ECO:0000313" key="3">
    <source>
        <dbReference type="Proteomes" id="UP001597362"/>
    </source>
</evidence>
<dbReference type="PANTHER" id="PTHR34351">
    <property type="entry name" value="SLR1927 PROTEIN-RELATED"/>
    <property type="match status" value="1"/>
</dbReference>
<dbReference type="PANTHER" id="PTHR34351:SF2">
    <property type="entry name" value="DUF58 DOMAIN-CONTAINING PROTEIN"/>
    <property type="match status" value="1"/>
</dbReference>
<accession>A0ABW4YQW6</accession>
<feature type="domain" description="DUF58" evidence="1">
    <location>
        <begin position="185"/>
        <end position="299"/>
    </location>
</feature>
<name>A0ABW4YQW6_9BACL</name>
<proteinExistence type="predicted"/>
<evidence type="ECO:0000313" key="2">
    <source>
        <dbReference type="EMBL" id="MFD2117809.1"/>
    </source>
</evidence>
<comment type="caution">
    <text evidence="2">The sequence shown here is derived from an EMBL/GenBank/DDBJ whole genome shotgun (WGS) entry which is preliminary data.</text>
</comment>
<dbReference type="RefSeq" id="WP_377775109.1">
    <property type="nucleotide sequence ID" value="NZ_JBHUHO010000047.1"/>
</dbReference>
<dbReference type="EMBL" id="JBHUHO010000047">
    <property type="protein sequence ID" value="MFD2117809.1"/>
    <property type="molecule type" value="Genomic_DNA"/>
</dbReference>
<protein>
    <submittedName>
        <fullName evidence="2">DUF58 domain-containing protein</fullName>
    </submittedName>
</protein>
<dbReference type="InterPro" id="IPR002881">
    <property type="entry name" value="DUF58"/>
</dbReference>
<reference evidence="3" key="1">
    <citation type="journal article" date="2019" name="Int. J. Syst. Evol. Microbiol.">
        <title>The Global Catalogue of Microorganisms (GCM) 10K type strain sequencing project: providing services to taxonomists for standard genome sequencing and annotation.</title>
        <authorList>
            <consortium name="The Broad Institute Genomics Platform"/>
            <consortium name="The Broad Institute Genome Sequencing Center for Infectious Disease"/>
            <person name="Wu L."/>
            <person name="Ma J."/>
        </authorList>
    </citation>
    <scope>NUCLEOTIDE SEQUENCE [LARGE SCALE GENOMIC DNA]</scope>
    <source>
        <strain evidence="3">GH52</strain>
    </source>
</reference>